<proteinExistence type="predicted"/>
<keyword evidence="3" id="KW-1185">Reference proteome</keyword>
<gene>
    <name evidence="2" type="ORF">LIER_30850</name>
</gene>
<organism evidence="2 3">
    <name type="scientific">Lithospermum erythrorhizon</name>
    <name type="common">Purple gromwell</name>
    <name type="synonym">Lithospermum officinale var. erythrorhizon</name>
    <dbReference type="NCBI Taxonomy" id="34254"/>
    <lineage>
        <taxon>Eukaryota</taxon>
        <taxon>Viridiplantae</taxon>
        <taxon>Streptophyta</taxon>
        <taxon>Embryophyta</taxon>
        <taxon>Tracheophyta</taxon>
        <taxon>Spermatophyta</taxon>
        <taxon>Magnoliopsida</taxon>
        <taxon>eudicotyledons</taxon>
        <taxon>Gunneridae</taxon>
        <taxon>Pentapetalae</taxon>
        <taxon>asterids</taxon>
        <taxon>lamiids</taxon>
        <taxon>Boraginales</taxon>
        <taxon>Boraginaceae</taxon>
        <taxon>Boraginoideae</taxon>
        <taxon>Lithospermeae</taxon>
        <taxon>Lithospermum</taxon>
    </lineage>
</organism>
<feature type="compositionally biased region" description="Basic residues" evidence="1">
    <location>
        <begin position="206"/>
        <end position="217"/>
    </location>
</feature>
<dbReference type="EMBL" id="BAABME010011233">
    <property type="protein sequence ID" value="GAA0183441.1"/>
    <property type="molecule type" value="Genomic_DNA"/>
</dbReference>
<feature type="compositionally biased region" description="Basic and acidic residues" evidence="1">
    <location>
        <begin position="218"/>
        <end position="227"/>
    </location>
</feature>
<feature type="compositionally biased region" description="Basic and acidic residues" evidence="1">
    <location>
        <begin position="136"/>
        <end position="147"/>
    </location>
</feature>
<evidence type="ECO:0000313" key="3">
    <source>
        <dbReference type="Proteomes" id="UP001454036"/>
    </source>
</evidence>
<evidence type="ECO:0000313" key="2">
    <source>
        <dbReference type="EMBL" id="GAA0183441.1"/>
    </source>
</evidence>
<protein>
    <submittedName>
        <fullName evidence="2">Uncharacterized protein</fullName>
    </submittedName>
</protein>
<evidence type="ECO:0000256" key="1">
    <source>
        <dbReference type="SAM" id="MobiDB-lite"/>
    </source>
</evidence>
<feature type="compositionally biased region" description="Basic residues" evidence="1">
    <location>
        <begin position="174"/>
        <end position="184"/>
    </location>
</feature>
<name>A0AAV3RP16_LITER</name>
<dbReference type="AlphaFoldDB" id="A0AAV3RP16"/>
<feature type="compositionally biased region" description="Basic and acidic residues" evidence="1">
    <location>
        <begin position="33"/>
        <end position="42"/>
    </location>
</feature>
<dbReference type="Proteomes" id="UP001454036">
    <property type="component" value="Unassembled WGS sequence"/>
</dbReference>
<comment type="caution">
    <text evidence="2">The sequence shown here is derived from an EMBL/GenBank/DDBJ whole genome shotgun (WGS) entry which is preliminary data.</text>
</comment>
<sequence>MSETADMLDPLVNPSIKDTSGKTTEPSVASEKSASDVGKDVLEGDGVDVSHVDTVTEDMDVPSTERLGVDVNPSVEDMLEGLKNSAPTGGDVLEPNVDDSGKDPVVEGMDTDIPTVVDTEPVIAKAADEGVIPSVSDKDVETARNIERPTIGQGVDDTMDANIQEVIPEDVGQKKKSKKTKHKKSADAGESFVPKKKLSKEERVVKKARKSERRARRVAQEAAKEEEVVPPVTQPAVDDEWLPEHEPQRGDSQEKVQDSDSKDVVVVMSRRRKTKGKLRMNENRTKVRNKRIPKNVVAVSTANLSLNSEEEEARWKFVTNRRIAAEKMLSEATKKNLNIMGILEGAL</sequence>
<accession>A0AAV3RP16</accession>
<feature type="region of interest" description="Disordered" evidence="1">
    <location>
        <begin position="1"/>
        <end position="263"/>
    </location>
</feature>
<feature type="compositionally biased region" description="Basic and acidic residues" evidence="1">
    <location>
        <begin position="242"/>
        <end position="263"/>
    </location>
</feature>
<reference evidence="2 3" key="1">
    <citation type="submission" date="2024-01" db="EMBL/GenBank/DDBJ databases">
        <title>The complete chloroplast genome sequence of Lithospermum erythrorhizon: insights into the phylogenetic relationship among Boraginaceae species and the maternal lineages of purple gromwells.</title>
        <authorList>
            <person name="Okada T."/>
            <person name="Watanabe K."/>
        </authorList>
    </citation>
    <scope>NUCLEOTIDE SEQUENCE [LARGE SCALE GENOMIC DNA]</scope>
</reference>
<feature type="compositionally biased region" description="Polar residues" evidence="1">
    <location>
        <begin position="16"/>
        <end position="32"/>
    </location>
</feature>